<dbReference type="InterPro" id="IPR027417">
    <property type="entry name" value="P-loop_NTPase"/>
</dbReference>
<dbReference type="GO" id="GO:0140359">
    <property type="term" value="F:ABC-type transporter activity"/>
    <property type="evidence" value="ECO:0007669"/>
    <property type="project" value="InterPro"/>
</dbReference>
<dbReference type="GO" id="GO:0005886">
    <property type="term" value="C:plasma membrane"/>
    <property type="evidence" value="ECO:0007669"/>
    <property type="project" value="UniProtKB-SubCell"/>
</dbReference>
<keyword evidence="13" id="KW-1185">Reference proteome</keyword>
<dbReference type="RefSeq" id="WP_168906376.1">
    <property type="nucleotide sequence ID" value="NZ_CP051428.1"/>
</dbReference>
<keyword evidence="7 9" id="KW-1133">Transmembrane helix</keyword>
<name>A0A6H2GTH0_9BACL</name>
<dbReference type="PANTHER" id="PTHR24221">
    <property type="entry name" value="ATP-BINDING CASSETTE SUB-FAMILY B"/>
    <property type="match status" value="1"/>
</dbReference>
<evidence type="ECO:0000256" key="9">
    <source>
        <dbReference type="SAM" id="Phobius"/>
    </source>
</evidence>
<dbReference type="PROSITE" id="PS50929">
    <property type="entry name" value="ABC_TM1F"/>
    <property type="match status" value="1"/>
</dbReference>
<evidence type="ECO:0000313" key="13">
    <source>
        <dbReference type="Proteomes" id="UP000502136"/>
    </source>
</evidence>
<keyword evidence="5" id="KW-0547">Nucleotide-binding</keyword>
<dbReference type="GO" id="GO:0016887">
    <property type="term" value="F:ATP hydrolysis activity"/>
    <property type="evidence" value="ECO:0007669"/>
    <property type="project" value="InterPro"/>
</dbReference>
<feature type="transmembrane region" description="Helical" evidence="9">
    <location>
        <begin position="154"/>
        <end position="180"/>
    </location>
</feature>
<dbReference type="Pfam" id="PF00005">
    <property type="entry name" value="ABC_tran"/>
    <property type="match status" value="1"/>
</dbReference>
<comment type="subcellular location">
    <subcellularLocation>
        <location evidence="1">Cell membrane</location>
        <topology evidence="1">Multi-pass membrane protein</topology>
    </subcellularLocation>
</comment>
<sequence length="592" mass="64404">MLKLFKYLTKGEWGFVLYSLIFIIVQVWLDLRLPDYMAEITTLIQTEGTRAADLLEPGVYMLLCAVGSVLTSVIVGWFAAKVAAGLAMRLRGMVFDRTLSFSHQEINGFSTASLITRSTNDVTQVQMIVAMGLQVMLKAPILAVWAIAKISGKSWQWTAATGGAVAALIVMLTVIILFAIPKFRIIQGLTDNLNRITRENLTGLRVIRAYNAAPYQEAKFDRANRELTGTNLYASRLMAIIGPGMTLIMSGLSVSIYAIGAYLIQDAPGTDRIGIFSDMVVFTSYAMQVVMAFMMVSMIFIMAPRASISAKRILEVLRTEAAIRDGAETAGSGEGGVEFRDVSFTYPGAEEPVLRNISFKARKGETVAIIGSTGSGKTSVLNLIPRFYDVAEGEVLVDGIDVRRYSQHALRAKLGYVSQRAVLFSGTVSGNVAYGGSAAPGSDAEEGVRRAVAIAQGTDFVERMEGQYEGRIAQGGDNVSGGQKQRLSIARAVYRQPDIYLFDDSFSALDYRTDRELRAALRRETGGATTIIVAQRIGTIKDADRILVLEDGRIVGSGTHEELLQDCETYQEIALSQLSKEELGHGPIESAL</sequence>
<keyword evidence="4 9" id="KW-0812">Transmembrane</keyword>
<keyword evidence="3" id="KW-1003">Cell membrane</keyword>
<feature type="transmembrane region" description="Helical" evidence="9">
    <location>
        <begin position="12"/>
        <end position="29"/>
    </location>
</feature>
<feature type="domain" description="ABC transporter" evidence="10">
    <location>
        <begin position="337"/>
        <end position="576"/>
    </location>
</feature>
<dbReference type="KEGG" id="palr:HGI30_03440"/>
<dbReference type="AlphaFoldDB" id="A0A6H2GTH0"/>
<evidence type="ECO:0000256" key="1">
    <source>
        <dbReference type="ARBA" id="ARBA00004651"/>
    </source>
</evidence>
<dbReference type="SMART" id="SM00382">
    <property type="entry name" value="AAA"/>
    <property type="match status" value="1"/>
</dbReference>
<dbReference type="Proteomes" id="UP000502136">
    <property type="component" value="Chromosome"/>
</dbReference>
<keyword evidence="8 9" id="KW-0472">Membrane</keyword>
<feature type="domain" description="ABC transmembrane type-1" evidence="11">
    <location>
        <begin position="19"/>
        <end position="305"/>
    </location>
</feature>
<dbReference type="Gene3D" id="1.20.1560.10">
    <property type="entry name" value="ABC transporter type 1, transmembrane domain"/>
    <property type="match status" value="1"/>
</dbReference>
<keyword evidence="6 12" id="KW-0067">ATP-binding</keyword>
<evidence type="ECO:0000259" key="11">
    <source>
        <dbReference type="PROSITE" id="PS50929"/>
    </source>
</evidence>
<dbReference type="PROSITE" id="PS00211">
    <property type="entry name" value="ABC_TRANSPORTER_1"/>
    <property type="match status" value="1"/>
</dbReference>
<dbReference type="InterPro" id="IPR003439">
    <property type="entry name" value="ABC_transporter-like_ATP-bd"/>
</dbReference>
<dbReference type="CDD" id="cd18548">
    <property type="entry name" value="ABC_6TM_Tm287_like"/>
    <property type="match status" value="1"/>
</dbReference>
<dbReference type="InterPro" id="IPR003593">
    <property type="entry name" value="AAA+_ATPase"/>
</dbReference>
<reference evidence="12 13" key="1">
    <citation type="submission" date="2020-04" db="EMBL/GenBank/DDBJ databases">
        <title>Novel Paenibacillus strain UniB2 isolated from commercial digestive syrup.</title>
        <authorList>
            <person name="Thorat V."/>
            <person name="Kirdat K."/>
            <person name="Tiwarekar B."/>
            <person name="Yadav A."/>
        </authorList>
    </citation>
    <scope>NUCLEOTIDE SEQUENCE [LARGE SCALE GENOMIC DNA]</scope>
    <source>
        <strain evidence="12 13">UniB2</strain>
    </source>
</reference>
<keyword evidence="2" id="KW-0813">Transport</keyword>
<dbReference type="InterPro" id="IPR036640">
    <property type="entry name" value="ABC1_TM_sf"/>
</dbReference>
<dbReference type="FunFam" id="3.40.50.300:FF:000854">
    <property type="entry name" value="Multidrug ABC transporter ATP-binding protein"/>
    <property type="match status" value="1"/>
</dbReference>
<evidence type="ECO:0000259" key="10">
    <source>
        <dbReference type="PROSITE" id="PS50893"/>
    </source>
</evidence>
<dbReference type="PROSITE" id="PS50893">
    <property type="entry name" value="ABC_TRANSPORTER_2"/>
    <property type="match status" value="1"/>
</dbReference>
<dbReference type="InterPro" id="IPR011527">
    <property type="entry name" value="ABC1_TM_dom"/>
</dbReference>
<dbReference type="Gene3D" id="3.40.50.300">
    <property type="entry name" value="P-loop containing nucleotide triphosphate hydrolases"/>
    <property type="match status" value="1"/>
</dbReference>
<evidence type="ECO:0000256" key="6">
    <source>
        <dbReference type="ARBA" id="ARBA00022840"/>
    </source>
</evidence>
<organism evidence="12 13">
    <name type="scientific">Paenibacillus albicereus</name>
    <dbReference type="NCBI Taxonomy" id="2726185"/>
    <lineage>
        <taxon>Bacteria</taxon>
        <taxon>Bacillati</taxon>
        <taxon>Bacillota</taxon>
        <taxon>Bacilli</taxon>
        <taxon>Bacillales</taxon>
        <taxon>Paenibacillaceae</taxon>
        <taxon>Paenibacillus</taxon>
    </lineage>
</organism>
<dbReference type="InterPro" id="IPR017871">
    <property type="entry name" value="ABC_transporter-like_CS"/>
</dbReference>
<dbReference type="SUPFAM" id="SSF52540">
    <property type="entry name" value="P-loop containing nucleoside triphosphate hydrolases"/>
    <property type="match status" value="1"/>
</dbReference>
<dbReference type="EMBL" id="CP051428">
    <property type="protein sequence ID" value="QJC50721.1"/>
    <property type="molecule type" value="Genomic_DNA"/>
</dbReference>
<dbReference type="InterPro" id="IPR039421">
    <property type="entry name" value="Type_1_exporter"/>
</dbReference>
<accession>A0A6H2GTH0</accession>
<feature type="transmembrane region" description="Helical" evidence="9">
    <location>
        <begin position="127"/>
        <end position="148"/>
    </location>
</feature>
<dbReference type="Pfam" id="PF00664">
    <property type="entry name" value="ABC_membrane"/>
    <property type="match status" value="1"/>
</dbReference>
<evidence type="ECO:0000313" key="12">
    <source>
        <dbReference type="EMBL" id="QJC50721.1"/>
    </source>
</evidence>
<proteinExistence type="predicted"/>
<evidence type="ECO:0000256" key="3">
    <source>
        <dbReference type="ARBA" id="ARBA00022475"/>
    </source>
</evidence>
<evidence type="ECO:0000256" key="2">
    <source>
        <dbReference type="ARBA" id="ARBA00022448"/>
    </source>
</evidence>
<feature type="transmembrane region" description="Helical" evidence="9">
    <location>
        <begin position="59"/>
        <end position="80"/>
    </location>
</feature>
<evidence type="ECO:0000256" key="4">
    <source>
        <dbReference type="ARBA" id="ARBA00022692"/>
    </source>
</evidence>
<feature type="transmembrane region" description="Helical" evidence="9">
    <location>
        <begin position="285"/>
        <end position="303"/>
    </location>
</feature>
<evidence type="ECO:0000256" key="5">
    <source>
        <dbReference type="ARBA" id="ARBA00022741"/>
    </source>
</evidence>
<gene>
    <name evidence="12" type="ORF">HGI30_03440</name>
</gene>
<dbReference type="GO" id="GO:0005524">
    <property type="term" value="F:ATP binding"/>
    <property type="evidence" value="ECO:0007669"/>
    <property type="project" value="UniProtKB-KW"/>
</dbReference>
<evidence type="ECO:0000256" key="8">
    <source>
        <dbReference type="ARBA" id="ARBA00023136"/>
    </source>
</evidence>
<protein>
    <submittedName>
        <fullName evidence="12">ABC transporter ATP-binding protein</fullName>
    </submittedName>
</protein>
<dbReference type="PANTHER" id="PTHR24221:SF276">
    <property type="entry name" value="ABC TRANSPORTER, ATP-BINDING_PERMEASE PROTEIN"/>
    <property type="match status" value="1"/>
</dbReference>
<evidence type="ECO:0000256" key="7">
    <source>
        <dbReference type="ARBA" id="ARBA00022989"/>
    </source>
</evidence>
<feature type="transmembrane region" description="Helical" evidence="9">
    <location>
        <begin position="245"/>
        <end position="265"/>
    </location>
</feature>
<dbReference type="SUPFAM" id="SSF90123">
    <property type="entry name" value="ABC transporter transmembrane region"/>
    <property type="match status" value="1"/>
</dbReference>